<dbReference type="Proteomes" id="UP000236732">
    <property type="component" value="Unassembled WGS sequence"/>
</dbReference>
<dbReference type="SUPFAM" id="SSF53850">
    <property type="entry name" value="Periplasmic binding protein-like II"/>
    <property type="match status" value="1"/>
</dbReference>
<evidence type="ECO:0000313" key="4">
    <source>
        <dbReference type="EMBL" id="SEH02085.1"/>
    </source>
</evidence>
<name>A0A1H6EYS5_9ACTN</name>
<dbReference type="AlphaFoldDB" id="A0A1H6EYS5"/>
<evidence type="ECO:0000256" key="3">
    <source>
        <dbReference type="ARBA" id="ARBA00022729"/>
    </source>
</evidence>
<gene>
    <name evidence="4" type="ORF">SAMN05444920_12419</name>
</gene>
<reference evidence="4 5" key="1">
    <citation type="submission" date="2016-10" db="EMBL/GenBank/DDBJ databases">
        <authorList>
            <person name="de Groot N.N."/>
        </authorList>
    </citation>
    <scope>NUCLEOTIDE SEQUENCE [LARGE SCALE GENOMIC DNA]</scope>
    <source>
        <strain evidence="4 5">CGMCC 4.7037</strain>
    </source>
</reference>
<sequence length="428" mass="45422">MTSRPTREQDPTMMRTRRAAALGGLVCVSMLLAAGCGKGFEDAPAQSAQQTAGPAKLEILIGSSGEAETAAVKQAAQTWASATGATATVTPAQELQQQLGQAFAGDDPPDVFYVDAVRFADYASVGALEPYADKISRPDDFYPTLRTAFTYNGKFYCAPKDFSTLALIVNQDLWSKAGLTDADVPATWEQLTSVSEKLKAKGVTPLALGDTRDRIGAFMVQSGGWITSPDGKQATADSPQNVAALEYVRTLLDDELARYPSQLDAGWAGEAFGKGKVAMTIEGNWIKGALKADFPDVKYTAYELPAGPKGKGTLSFTTCWGISAKSPYKEQAIAFVEAMVKADQQLAFAKAFGVMPSRESAKSAYTAEFPADAPFVNGAEYAQGPVNAPKMDSVLADFDTGLQKLTSQAPKALLQRVQKNTRAALGTS</sequence>
<dbReference type="GO" id="GO:0015768">
    <property type="term" value="P:maltose transport"/>
    <property type="evidence" value="ECO:0007669"/>
    <property type="project" value="TreeGrafter"/>
</dbReference>
<dbReference type="Pfam" id="PF13416">
    <property type="entry name" value="SBP_bac_8"/>
    <property type="match status" value="1"/>
</dbReference>
<keyword evidence="4" id="KW-0762">Sugar transport</keyword>
<evidence type="ECO:0000256" key="2">
    <source>
        <dbReference type="ARBA" id="ARBA00022448"/>
    </source>
</evidence>
<keyword evidence="5" id="KW-1185">Reference proteome</keyword>
<evidence type="ECO:0000313" key="5">
    <source>
        <dbReference type="Proteomes" id="UP000236732"/>
    </source>
</evidence>
<keyword evidence="2" id="KW-0813">Transport</keyword>
<dbReference type="GO" id="GO:1901982">
    <property type="term" value="F:maltose binding"/>
    <property type="evidence" value="ECO:0007669"/>
    <property type="project" value="TreeGrafter"/>
</dbReference>
<keyword evidence="3" id="KW-0732">Signal</keyword>
<accession>A0A1H6EYS5</accession>
<dbReference type="PANTHER" id="PTHR30061">
    <property type="entry name" value="MALTOSE-BINDING PERIPLASMIC PROTEIN"/>
    <property type="match status" value="1"/>
</dbReference>
<dbReference type="Gene3D" id="3.40.190.10">
    <property type="entry name" value="Periplasmic binding protein-like II"/>
    <property type="match status" value="1"/>
</dbReference>
<proteinExistence type="inferred from homology"/>
<organism evidence="4 5">
    <name type="scientific">Nonomuraea solani</name>
    <dbReference type="NCBI Taxonomy" id="1144553"/>
    <lineage>
        <taxon>Bacteria</taxon>
        <taxon>Bacillati</taxon>
        <taxon>Actinomycetota</taxon>
        <taxon>Actinomycetes</taxon>
        <taxon>Streptosporangiales</taxon>
        <taxon>Streptosporangiaceae</taxon>
        <taxon>Nonomuraea</taxon>
    </lineage>
</organism>
<dbReference type="InterPro" id="IPR006059">
    <property type="entry name" value="SBP"/>
</dbReference>
<dbReference type="EMBL" id="FNVT01000024">
    <property type="protein sequence ID" value="SEH02085.1"/>
    <property type="molecule type" value="Genomic_DNA"/>
</dbReference>
<comment type="similarity">
    <text evidence="1">Belongs to the bacterial solute-binding protein 1 family.</text>
</comment>
<protein>
    <submittedName>
        <fullName evidence="4">Multiple sugar transport system substrate-binding protein</fullName>
    </submittedName>
</protein>
<dbReference type="PANTHER" id="PTHR30061:SF50">
    <property type="entry name" value="MALTOSE_MALTODEXTRIN-BINDING PERIPLASMIC PROTEIN"/>
    <property type="match status" value="1"/>
</dbReference>
<dbReference type="GO" id="GO:0042956">
    <property type="term" value="P:maltodextrin transmembrane transport"/>
    <property type="evidence" value="ECO:0007669"/>
    <property type="project" value="TreeGrafter"/>
</dbReference>
<evidence type="ECO:0000256" key="1">
    <source>
        <dbReference type="ARBA" id="ARBA00008520"/>
    </source>
</evidence>
<dbReference type="GO" id="GO:0055052">
    <property type="term" value="C:ATP-binding cassette (ABC) transporter complex, substrate-binding subunit-containing"/>
    <property type="evidence" value="ECO:0007669"/>
    <property type="project" value="TreeGrafter"/>
</dbReference>